<feature type="region of interest" description="Disordered" evidence="1">
    <location>
        <begin position="1"/>
        <end position="20"/>
    </location>
</feature>
<dbReference type="GO" id="GO:0016301">
    <property type="term" value="F:kinase activity"/>
    <property type="evidence" value="ECO:0007669"/>
    <property type="project" value="UniProtKB-KW"/>
</dbReference>
<comment type="caution">
    <text evidence="2">The sequence shown here is derived from an EMBL/GenBank/DDBJ whole genome shotgun (WGS) entry which is preliminary data.</text>
</comment>
<reference evidence="2" key="1">
    <citation type="journal article" date="2023" name="GigaByte">
        <title>Genome assembly of the bearded iris, Iris pallida Lam.</title>
        <authorList>
            <person name="Bruccoleri R.E."/>
            <person name="Oakeley E.J."/>
            <person name="Faust A.M.E."/>
            <person name="Altorfer M."/>
            <person name="Dessus-Babus S."/>
            <person name="Burckhardt D."/>
            <person name="Oertli M."/>
            <person name="Naumann U."/>
            <person name="Petersen F."/>
            <person name="Wong J."/>
        </authorList>
    </citation>
    <scope>NUCLEOTIDE SEQUENCE</scope>
    <source>
        <strain evidence="2">GSM-AAB239-AS_SAM_17_03QT</strain>
    </source>
</reference>
<evidence type="ECO:0000313" key="2">
    <source>
        <dbReference type="EMBL" id="KAJ6803742.1"/>
    </source>
</evidence>
<keyword evidence="2" id="KW-0418">Kinase</keyword>
<keyword evidence="2" id="KW-0808">Transferase</keyword>
<gene>
    <name evidence="2" type="ORF">M6B38_189840</name>
</gene>
<sequence>MEGGDGRGWSPPETGRPDLVGRRAWALIRSEEAVVGRSPVDQGHGIAAVVSMEARRGSTSGSEKAHGRTQLRSDDGGVRSTSGEW</sequence>
<name>A0AAX6EI08_IRIPA</name>
<feature type="region of interest" description="Disordered" evidence="1">
    <location>
        <begin position="53"/>
        <end position="85"/>
    </location>
</feature>
<evidence type="ECO:0000256" key="1">
    <source>
        <dbReference type="SAM" id="MobiDB-lite"/>
    </source>
</evidence>
<protein>
    <submittedName>
        <fullName evidence="2">Proline-rich receptor-like protein kinase PERK2</fullName>
    </submittedName>
</protein>
<accession>A0AAX6EI08</accession>
<dbReference type="Proteomes" id="UP001140949">
    <property type="component" value="Unassembled WGS sequence"/>
</dbReference>
<keyword evidence="3" id="KW-1185">Reference proteome</keyword>
<dbReference type="AlphaFoldDB" id="A0AAX6EI08"/>
<proteinExistence type="predicted"/>
<dbReference type="EMBL" id="JANAVB010036418">
    <property type="protein sequence ID" value="KAJ6803742.1"/>
    <property type="molecule type" value="Genomic_DNA"/>
</dbReference>
<keyword evidence="2" id="KW-0675">Receptor</keyword>
<feature type="compositionally biased region" description="Basic and acidic residues" evidence="1">
    <location>
        <begin position="63"/>
        <end position="77"/>
    </location>
</feature>
<reference evidence="2" key="2">
    <citation type="submission" date="2023-04" db="EMBL/GenBank/DDBJ databases">
        <authorList>
            <person name="Bruccoleri R.E."/>
            <person name="Oakeley E.J."/>
            <person name="Faust A.-M."/>
            <person name="Dessus-Babus S."/>
            <person name="Altorfer M."/>
            <person name="Burckhardt D."/>
            <person name="Oertli M."/>
            <person name="Naumann U."/>
            <person name="Petersen F."/>
            <person name="Wong J."/>
        </authorList>
    </citation>
    <scope>NUCLEOTIDE SEQUENCE</scope>
    <source>
        <strain evidence="2">GSM-AAB239-AS_SAM_17_03QT</strain>
        <tissue evidence="2">Leaf</tissue>
    </source>
</reference>
<evidence type="ECO:0000313" key="3">
    <source>
        <dbReference type="Proteomes" id="UP001140949"/>
    </source>
</evidence>
<organism evidence="2 3">
    <name type="scientific">Iris pallida</name>
    <name type="common">Sweet iris</name>
    <dbReference type="NCBI Taxonomy" id="29817"/>
    <lineage>
        <taxon>Eukaryota</taxon>
        <taxon>Viridiplantae</taxon>
        <taxon>Streptophyta</taxon>
        <taxon>Embryophyta</taxon>
        <taxon>Tracheophyta</taxon>
        <taxon>Spermatophyta</taxon>
        <taxon>Magnoliopsida</taxon>
        <taxon>Liliopsida</taxon>
        <taxon>Asparagales</taxon>
        <taxon>Iridaceae</taxon>
        <taxon>Iridoideae</taxon>
        <taxon>Irideae</taxon>
        <taxon>Iris</taxon>
    </lineage>
</organism>